<gene>
    <name evidence="2" type="ORF">IQ26_05063</name>
</gene>
<protein>
    <submittedName>
        <fullName evidence="2">CHAD domain-containing protein</fullName>
    </submittedName>
</protein>
<evidence type="ECO:0000313" key="3">
    <source>
        <dbReference type="Proteomes" id="UP000317122"/>
    </source>
</evidence>
<evidence type="ECO:0000259" key="1">
    <source>
        <dbReference type="Pfam" id="PF05235"/>
    </source>
</evidence>
<dbReference type="RefSeq" id="WP_240547219.1">
    <property type="nucleotide sequence ID" value="NZ_BSPF01000004.1"/>
</dbReference>
<feature type="domain" description="CHAD" evidence="1">
    <location>
        <begin position="2"/>
        <end position="78"/>
    </location>
</feature>
<dbReference type="Proteomes" id="UP000317122">
    <property type="component" value="Unassembled WGS sequence"/>
</dbReference>
<organism evidence="2 3">
    <name type="scientific">Mesorhizobium tianshanense</name>
    <dbReference type="NCBI Taxonomy" id="39844"/>
    <lineage>
        <taxon>Bacteria</taxon>
        <taxon>Pseudomonadati</taxon>
        <taxon>Pseudomonadota</taxon>
        <taxon>Alphaproteobacteria</taxon>
        <taxon>Hyphomicrobiales</taxon>
        <taxon>Phyllobacteriaceae</taxon>
        <taxon>Mesorhizobium</taxon>
    </lineage>
</organism>
<name>A0A562NC52_9HYPH</name>
<evidence type="ECO:0000313" key="2">
    <source>
        <dbReference type="EMBL" id="TWI29481.1"/>
    </source>
</evidence>
<keyword evidence="3" id="KW-1185">Reference proteome</keyword>
<dbReference type="InterPro" id="IPR007899">
    <property type="entry name" value="CHAD_dom"/>
</dbReference>
<proteinExistence type="predicted"/>
<sequence length="124" mass="14432">MEKLHRKVLKRGHYFKKLSPEERHKLRNALKKLRYASDFFLPLFEKTKRKRHFAKTLAGLQDQLGRYNDMAVMEELVQRIMKNKLPVTGQHAAGALLGWQAGSVNRDDAELLSAWKEFQSADLP</sequence>
<dbReference type="Pfam" id="PF05235">
    <property type="entry name" value="CHAD"/>
    <property type="match status" value="1"/>
</dbReference>
<dbReference type="AlphaFoldDB" id="A0A562NC52"/>
<dbReference type="EMBL" id="VLKT01000036">
    <property type="protein sequence ID" value="TWI29481.1"/>
    <property type="molecule type" value="Genomic_DNA"/>
</dbReference>
<comment type="caution">
    <text evidence="2">The sequence shown here is derived from an EMBL/GenBank/DDBJ whole genome shotgun (WGS) entry which is preliminary data.</text>
</comment>
<dbReference type="PANTHER" id="PTHR39339:SF1">
    <property type="entry name" value="CHAD DOMAIN-CONTAINING PROTEIN"/>
    <property type="match status" value="1"/>
</dbReference>
<reference evidence="2 3" key="1">
    <citation type="journal article" date="2015" name="Stand. Genomic Sci.">
        <title>Genomic Encyclopedia of Bacterial and Archaeal Type Strains, Phase III: the genomes of soil and plant-associated and newly described type strains.</title>
        <authorList>
            <person name="Whitman W.B."/>
            <person name="Woyke T."/>
            <person name="Klenk H.P."/>
            <person name="Zhou Y."/>
            <person name="Lilburn T.G."/>
            <person name="Beck B.J."/>
            <person name="De Vos P."/>
            <person name="Vandamme P."/>
            <person name="Eisen J.A."/>
            <person name="Garrity G."/>
            <person name="Hugenholtz P."/>
            <person name="Kyrpides N.C."/>
        </authorList>
    </citation>
    <scope>NUCLEOTIDE SEQUENCE [LARGE SCALE GENOMIC DNA]</scope>
    <source>
        <strain evidence="2 3">CGMCC 1.2546</strain>
    </source>
</reference>
<accession>A0A562NC52</accession>
<dbReference type="Gene3D" id="1.40.20.10">
    <property type="entry name" value="CHAD domain"/>
    <property type="match status" value="1"/>
</dbReference>
<dbReference type="PANTHER" id="PTHR39339">
    <property type="entry name" value="SLR1444 PROTEIN"/>
    <property type="match status" value="1"/>
</dbReference>
<dbReference type="InterPro" id="IPR038186">
    <property type="entry name" value="CHAD_dom_sf"/>
</dbReference>